<dbReference type="EMBL" id="CAEZZX010000037">
    <property type="protein sequence ID" value="CAB4773650.1"/>
    <property type="molecule type" value="Genomic_DNA"/>
</dbReference>
<gene>
    <name evidence="3" type="ORF">UFOPK2938_00292</name>
</gene>
<keyword evidence="1" id="KW-0238">DNA-binding</keyword>
<dbReference type="SUPFAM" id="SSF50249">
    <property type="entry name" value="Nucleic acid-binding proteins"/>
    <property type="match status" value="1"/>
</dbReference>
<accession>A0A6J6VNQ1</accession>
<dbReference type="Gene3D" id="2.40.50.140">
    <property type="entry name" value="Nucleic acid-binding proteins"/>
    <property type="match status" value="1"/>
</dbReference>
<dbReference type="AlphaFoldDB" id="A0A6J6VNQ1"/>
<dbReference type="InterPro" id="IPR000424">
    <property type="entry name" value="Primosome_PriB/ssb"/>
</dbReference>
<dbReference type="Pfam" id="PF00436">
    <property type="entry name" value="SSB"/>
    <property type="match status" value="1"/>
</dbReference>
<proteinExistence type="predicted"/>
<dbReference type="InterPro" id="IPR012340">
    <property type="entry name" value="NA-bd_OB-fold"/>
</dbReference>
<evidence type="ECO:0000256" key="2">
    <source>
        <dbReference type="SAM" id="MobiDB-lite"/>
    </source>
</evidence>
<name>A0A6J6VNQ1_9ZZZZ</name>
<organism evidence="3">
    <name type="scientific">freshwater metagenome</name>
    <dbReference type="NCBI Taxonomy" id="449393"/>
    <lineage>
        <taxon>unclassified sequences</taxon>
        <taxon>metagenomes</taxon>
        <taxon>ecological metagenomes</taxon>
    </lineage>
</organism>
<evidence type="ECO:0000313" key="3">
    <source>
        <dbReference type="EMBL" id="CAB4773650.1"/>
    </source>
</evidence>
<protein>
    <submittedName>
        <fullName evidence="3">Unannotated protein</fullName>
    </submittedName>
</protein>
<dbReference type="GO" id="GO:0003697">
    <property type="term" value="F:single-stranded DNA binding"/>
    <property type="evidence" value="ECO:0007669"/>
    <property type="project" value="InterPro"/>
</dbReference>
<evidence type="ECO:0000256" key="1">
    <source>
        <dbReference type="ARBA" id="ARBA00023125"/>
    </source>
</evidence>
<reference evidence="3" key="1">
    <citation type="submission" date="2020-05" db="EMBL/GenBank/DDBJ databases">
        <authorList>
            <person name="Chiriac C."/>
            <person name="Salcher M."/>
            <person name="Ghai R."/>
            <person name="Kavagutti S V."/>
        </authorList>
    </citation>
    <scope>NUCLEOTIDE SEQUENCE</scope>
</reference>
<dbReference type="PROSITE" id="PS50935">
    <property type="entry name" value="SSB"/>
    <property type="match status" value="1"/>
</dbReference>
<feature type="region of interest" description="Disordered" evidence="2">
    <location>
        <begin position="1"/>
        <end position="31"/>
    </location>
</feature>
<sequence>MAASSTIKSKKSHGNQGNSRPRSAAESAQVDGWEPVNDVAVVGRISSVGEVVTLPSGSQVISVRVVVPRSDGRSDVFDCSAWTAALRRKVASWRIGDVISIEGHMRRRFWRAGTIPSSRWDVEIAVASRILKSNPT</sequence>